<gene>
    <name evidence="20" type="primary">LOC106472706</name>
</gene>
<dbReference type="SUPFAM" id="SSF57850">
    <property type="entry name" value="RING/U-box"/>
    <property type="match status" value="1"/>
</dbReference>
<keyword evidence="12" id="KW-0862">Zinc</keyword>
<accession>A0ABM1TM53</accession>
<dbReference type="SMART" id="SM00184">
    <property type="entry name" value="RING"/>
    <property type="match status" value="1"/>
</dbReference>
<evidence type="ECO:0000256" key="6">
    <source>
        <dbReference type="ARBA" id="ARBA00012483"/>
    </source>
</evidence>
<keyword evidence="10 16" id="KW-0863">Zinc-finger</keyword>
<dbReference type="InterPro" id="IPR013083">
    <property type="entry name" value="Znf_RING/FYVE/PHD"/>
</dbReference>
<evidence type="ECO:0000313" key="20">
    <source>
        <dbReference type="RefSeq" id="XP_022256959.1"/>
    </source>
</evidence>
<dbReference type="EC" id="2.3.2.27" evidence="6"/>
<evidence type="ECO:0000259" key="18">
    <source>
        <dbReference type="PROSITE" id="PS50089"/>
    </source>
</evidence>
<dbReference type="Gene3D" id="3.30.40.10">
    <property type="entry name" value="Zinc/RING finger domain, C3HC4 (zinc finger)"/>
    <property type="match status" value="1"/>
</dbReference>
<evidence type="ECO:0000256" key="16">
    <source>
        <dbReference type="PROSITE-ProRule" id="PRU00175"/>
    </source>
</evidence>
<feature type="compositionally biased region" description="Polar residues" evidence="17">
    <location>
        <begin position="50"/>
        <end position="65"/>
    </location>
</feature>
<organism evidence="19 20">
    <name type="scientific">Limulus polyphemus</name>
    <name type="common">Atlantic horseshoe crab</name>
    <dbReference type="NCBI Taxonomy" id="6850"/>
    <lineage>
        <taxon>Eukaryota</taxon>
        <taxon>Metazoa</taxon>
        <taxon>Ecdysozoa</taxon>
        <taxon>Arthropoda</taxon>
        <taxon>Chelicerata</taxon>
        <taxon>Merostomata</taxon>
        <taxon>Xiphosura</taxon>
        <taxon>Limulidae</taxon>
        <taxon>Limulus</taxon>
    </lineage>
</organism>
<keyword evidence="7" id="KW-0808">Transferase</keyword>
<evidence type="ECO:0000256" key="10">
    <source>
        <dbReference type="ARBA" id="ARBA00022771"/>
    </source>
</evidence>
<evidence type="ECO:0000256" key="3">
    <source>
        <dbReference type="ARBA" id="ARBA00004177"/>
    </source>
</evidence>
<evidence type="ECO:0000256" key="7">
    <source>
        <dbReference type="ARBA" id="ARBA00022679"/>
    </source>
</evidence>
<evidence type="ECO:0000256" key="13">
    <source>
        <dbReference type="ARBA" id="ARBA00023136"/>
    </source>
</evidence>
<evidence type="ECO:0000256" key="11">
    <source>
        <dbReference type="ARBA" id="ARBA00022786"/>
    </source>
</evidence>
<evidence type="ECO:0000256" key="5">
    <source>
        <dbReference type="ARBA" id="ARBA00004906"/>
    </source>
</evidence>
<keyword evidence="9" id="KW-0967">Endosome</keyword>
<evidence type="ECO:0000256" key="12">
    <source>
        <dbReference type="ARBA" id="ARBA00022833"/>
    </source>
</evidence>
<evidence type="ECO:0000256" key="1">
    <source>
        <dbReference type="ARBA" id="ARBA00000900"/>
    </source>
</evidence>
<keyword evidence="11" id="KW-0833">Ubl conjugation pathway</keyword>
<name>A0ABM1TM53_LIMPO</name>
<feature type="compositionally biased region" description="Polar residues" evidence="17">
    <location>
        <begin position="1"/>
        <end position="29"/>
    </location>
</feature>
<dbReference type="GeneID" id="106472706"/>
<dbReference type="PROSITE" id="PS50089">
    <property type="entry name" value="ZF_RING_2"/>
    <property type="match status" value="1"/>
</dbReference>
<dbReference type="Pfam" id="PF13639">
    <property type="entry name" value="zf-RING_2"/>
    <property type="match status" value="1"/>
</dbReference>
<keyword evidence="19" id="KW-1185">Reference proteome</keyword>
<feature type="region of interest" description="Disordered" evidence="17">
    <location>
        <begin position="1"/>
        <end position="91"/>
    </location>
</feature>
<comment type="pathway">
    <text evidence="5">Protein modification; protein ubiquitination.</text>
</comment>
<keyword evidence="8" id="KW-0519">Myristate</keyword>
<dbReference type="InterPro" id="IPR001841">
    <property type="entry name" value="Znf_RING"/>
</dbReference>
<dbReference type="Proteomes" id="UP000694941">
    <property type="component" value="Unplaced"/>
</dbReference>
<proteinExistence type="predicted"/>
<dbReference type="RefSeq" id="XP_022256959.1">
    <property type="nucleotide sequence ID" value="XM_022401251.1"/>
</dbReference>
<dbReference type="PANTHER" id="PTHR46661:SF4">
    <property type="entry name" value="RING-TYPE DOMAIN-CONTAINING PROTEIN"/>
    <property type="match status" value="1"/>
</dbReference>
<keyword evidence="15" id="KW-0449">Lipoprotein</keyword>
<evidence type="ECO:0000256" key="2">
    <source>
        <dbReference type="ARBA" id="ARBA00004170"/>
    </source>
</evidence>
<reference evidence="20" key="1">
    <citation type="submission" date="2025-08" db="UniProtKB">
        <authorList>
            <consortium name="RefSeq"/>
        </authorList>
    </citation>
    <scope>IDENTIFICATION</scope>
    <source>
        <tissue evidence="20">Muscle</tissue>
    </source>
</reference>
<evidence type="ECO:0000256" key="9">
    <source>
        <dbReference type="ARBA" id="ARBA00022753"/>
    </source>
</evidence>
<evidence type="ECO:0000256" key="4">
    <source>
        <dbReference type="ARBA" id="ARBA00004371"/>
    </source>
</evidence>
<evidence type="ECO:0000256" key="14">
    <source>
        <dbReference type="ARBA" id="ARBA00023228"/>
    </source>
</evidence>
<evidence type="ECO:0000256" key="17">
    <source>
        <dbReference type="SAM" id="MobiDB-lite"/>
    </source>
</evidence>
<dbReference type="PANTHER" id="PTHR46661">
    <property type="entry name" value="E3 UBIQUITIN-PROTEIN LIGASE ZNRF1-LIKE PROTEIN"/>
    <property type="match status" value="1"/>
</dbReference>
<sequence length="197" mass="21174">MGTKLSTSVRNSSANEANGSPSTTSTSNFGILGHGQRTGTSAADARQRTRSLTSVLHVNRTSSQPLGIPSGPGAILGGPGSPDSETNTPDDTSFNRVFAAHSLPAQLMSLNGIKCPVCSRFVIPDDVEYHLVMCLTKPRINYNEDVLSEDKGECVICLEELIQGDTIARLPCLCIYHKVCIDAWFQVNRSCPEHPND</sequence>
<keyword evidence="14" id="KW-0458">Lysosome</keyword>
<evidence type="ECO:0000256" key="15">
    <source>
        <dbReference type="ARBA" id="ARBA00023288"/>
    </source>
</evidence>
<evidence type="ECO:0000313" key="19">
    <source>
        <dbReference type="Proteomes" id="UP000694941"/>
    </source>
</evidence>
<comment type="subcellular location">
    <subcellularLocation>
        <location evidence="3">Endosome</location>
    </subcellularLocation>
    <subcellularLocation>
        <location evidence="4">Lysosome</location>
    </subcellularLocation>
    <subcellularLocation>
        <location evidence="2">Membrane</location>
        <topology evidence="2">Peripheral membrane protein</topology>
    </subcellularLocation>
</comment>
<evidence type="ECO:0000256" key="8">
    <source>
        <dbReference type="ARBA" id="ARBA00022707"/>
    </source>
</evidence>
<keyword evidence="13" id="KW-0472">Membrane</keyword>
<keyword evidence="10 16" id="KW-0479">Metal-binding</keyword>
<feature type="domain" description="RING-type" evidence="18">
    <location>
        <begin position="154"/>
        <end position="194"/>
    </location>
</feature>
<protein>
    <recommendedName>
        <fullName evidence="6">RING-type E3 ubiquitin transferase</fullName>
        <ecNumber evidence="6">2.3.2.27</ecNumber>
    </recommendedName>
</protein>
<dbReference type="InterPro" id="IPR051878">
    <property type="entry name" value="ZNRF_ubiq-protein_ligase"/>
</dbReference>
<comment type="catalytic activity">
    <reaction evidence="1">
        <text>S-ubiquitinyl-[E2 ubiquitin-conjugating enzyme]-L-cysteine + [acceptor protein]-L-lysine = [E2 ubiquitin-conjugating enzyme]-L-cysteine + N(6)-ubiquitinyl-[acceptor protein]-L-lysine.</text>
        <dbReference type="EC" id="2.3.2.27"/>
    </reaction>
</comment>